<evidence type="ECO:0000256" key="12">
    <source>
        <dbReference type="ARBA" id="ARBA00023211"/>
    </source>
</evidence>
<evidence type="ECO:0000256" key="13">
    <source>
        <dbReference type="RuleBase" id="RU361242"/>
    </source>
</evidence>
<keyword evidence="13 16" id="KW-0808">Transferase</keyword>
<dbReference type="Gene3D" id="3.90.550.10">
    <property type="entry name" value="Spore Coat Polysaccharide Biosynthesis Protein SpsA, Chain A"/>
    <property type="match status" value="1"/>
</dbReference>
<dbReference type="UniPathway" id="UPA00378"/>
<evidence type="ECO:0000256" key="1">
    <source>
        <dbReference type="ARBA" id="ARBA00001936"/>
    </source>
</evidence>
<sequence>MGMMLTHRIPHGNGRHPVVHRHRRSDHEVRHLGTMQLCLKVHWTLLAMCAVCACWLMLLYLYLGLEGGTGSASSPAPLTTEPSQRTTEPRRLRPVARHEARGGAGPDMERLGRVGSEADRRKKTEGYEKHAFNTLVSDRIGLERAVPDTRHSWCQNQTYPSVLPDVSVVICFYNEDETVLLRTLQALLERSPAHLLREVLLVDDSSDDPTLAPAVRAHIESRQLQHAVRLIRSDIRLGLIRARLRGAAEATGKVLVFLDSHVEVNTDWLRPLLAPIAADRRTVTVPVIDVISADTFRYTASPLVRGGFGWEMHFKWVAVPPERLRTDEDHVRPIDTPAMAGGLFAMDRRYFFELGGYDEGMDIWGGENLELSFRVWMCGGRMQIVPCSRIGHVFRKRRPYDNPEGTRSTLQNLLRLVLVWLDEYKDHFYDAFPDAAGMEYGDVSSRIKLRQKLNCKSFKWYLETVYPELEVPETVYLETVYPELEVPETVYLPSPSLPSRRYLETVYPELEVPETVYLETVYPELEVPETVYLETVYPELEVPETRGRQPGGLVLPGTAHDRTVGSVRLRLAGTGLCLRVADGAGASLGECADHHPDQVFRETGRQELSQGERCLQASAADESPTLAECHRSLGDQQWNYGAKVGSPVYNLAVGLCLSAPERRPGAPVAMTECRDEPGLTWDVLAES</sequence>
<feature type="region of interest" description="Disordered" evidence="14">
    <location>
        <begin position="71"/>
        <end position="123"/>
    </location>
</feature>
<dbReference type="InterPro" id="IPR001173">
    <property type="entry name" value="Glyco_trans_2-like"/>
</dbReference>
<dbReference type="Proteomes" id="UP000440578">
    <property type="component" value="Unassembled WGS sequence"/>
</dbReference>
<keyword evidence="13" id="KW-0328">Glycosyltransferase</keyword>
<keyword evidence="9 13" id="KW-0472">Membrane</keyword>
<feature type="domain" description="Ricin B lectin" evidence="15">
    <location>
        <begin position="565"/>
        <end position="684"/>
    </location>
</feature>
<evidence type="ECO:0000256" key="3">
    <source>
        <dbReference type="ARBA" id="ARBA00005680"/>
    </source>
</evidence>
<evidence type="ECO:0000313" key="16">
    <source>
        <dbReference type="EMBL" id="KAF0287900.1"/>
    </source>
</evidence>
<keyword evidence="12 13" id="KW-0464">Manganese</keyword>
<keyword evidence="4 13" id="KW-0812">Transmembrane</keyword>
<keyword evidence="18" id="KW-1185">Reference proteome</keyword>
<evidence type="ECO:0000256" key="11">
    <source>
        <dbReference type="ARBA" id="ARBA00023180"/>
    </source>
</evidence>
<dbReference type="GO" id="GO:0004653">
    <property type="term" value="F:polypeptide N-acetylgalactosaminyltransferase activity"/>
    <property type="evidence" value="ECO:0007669"/>
    <property type="project" value="TreeGrafter"/>
</dbReference>
<keyword evidence="10 13" id="KW-1015">Disulfide bond</keyword>
<dbReference type="InterPro" id="IPR045885">
    <property type="entry name" value="GalNAc-T"/>
</dbReference>
<dbReference type="SUPFAM" id="SSF50370">
    <property type="entry name" value="Ricin B-like lectins"/>
    <property type="match status" value="1"/>
</dbReference>
<dbReference type="GO" id="GO:0008593">
    <property type="term" value="P:regulation of Notch signaling pathway"/>
    <property type="evidence" value="ECO:0007669"/>
    <property type="project" value="TreeGrafter"/>
</dbReference>
<evidence type="ECO:0000259" key="15">
    <source>
        <dbReference type="SMART" id="SM00458"/>
    </source>
</evidence>
<dbReference type="PANTHER" id="PTHR11675:SF63">
    <property type="entry name" value="POLYPEPTIDE N-ACETYLGALACTOSAMINYLTRANSFERASE"/>
    <property type="match status" value="1"/>
</dbReference>
<comment type="subcellular location">
    <subcellularLocation>
        <location evidence="2 13">Golgi apparatus membrane</location>
        <topology evidence="2 13">Single-pass type II membrane protein</topology>
    </subcellularLocation>
</comment>
<dbReference type="GO" id="GO:0005112">
    <property type="term" value="F:Notch binding"/>
    <property type="evidence" value="ECO:0007669"/>
    <property type="project" value="TreeGrafter"/>
</dbReference>
<dbReference type="AlphaFoldDB" id="A0A6A4V9N7"/>
<evidence type="ECO:0000256" key="7">
    <source>
        <dbReference type="ARBA" id="ARBA00022989"/>
    </source>
</evidence>
<comment type="caution">
    <text evidence="16">The sequence shown here is derived from an EMBL/GenBank/DDBJ whole genome shotgun (WGS) entry which is preliminary data.</text>
</comment>
<keyword evidence="7 13" id="KW-1133">Transmembrane helix</keyword>
<proteinExistence type="inferred from homology"/>
<dbReference type="InterPro" id="IPR000772">
    <property type="entry name" value="Ricin_B_lectin"/>
</dbReference>
<evidence type="ECO:0000313" key="17">
    <source>
        <dbReference type="EMBL" id="KAF0295093.1"/>
    </source>
</evidence>
<protein>
    <recommendedName>
        <fullName evidence="13">Polypeptide N-acetylgalactosaminyltransferase</fullName>
        <ecNumber evidence="13">2.4.1.-</ecNumber>
    </recommendedName>
    <alternativeName>
        <fullName evidence="13">Protein-UDP acetylgalactosaminyltransferase</fullName>
    </alternativeName>
</protein>
<dbReference type="EMBL" id="VIIS01002159">
    <property type="protein sequence ID" value="KAF0287900.1"/>
    <property type="molecule type" value="Genomic_DNA"/>
</dbReference>
<evidence type="ECO:0000256" key="5">
    <source>
        <dbReference type="ARBA" id="ARBA00022734"/>
    </source>
</evidence>
<evidence type="ECO:0000256" key="4">
    <source>
        <dbReference type="ARBA" id="ARBA00022692"/>
    </source>
</evidence>
<dbReference type="GO" id="GO:0030246">
    <property type="term" value="F:carbohydrate binding"/>
    <property type="evidence" value="ECO:0007669"/>
    <property type="project" value="UniProtKB-KW"/>
</dbReference>
<dbReference type="Gene3D" id="2.80.10.50">
    <property type="match status" value="1"/>
</dbReference>
<comment type="pathway">
    <text evidence="13">Protein modification; protein glycosylation.</text>
</comment>
<accession>A0A6A4V9N7</accession>
<name>A0A6A4V9N7_AMPAM</name>
<dbReference type="InterPro" id="IPR029044">
    <property type="entry name" value="Nucleotide-diphossugar_trans"/>
</dbReference>
<comment type="cofactor">
    <cofactor evidence="1 13">
        <name>Mn(2+)</name>
        <dbReference type="ChEBI" id="CHEBI:29035"/>
    </cofactor>
</comment>
<gene>
    <name evidence="16" type="primary">Galnt11_2</name>
    <name evidence="17" type="synonym">Galnt11_0</name>
    <name evidence="17" type="ORF">FJT64_007342</name>
    <name evidence="16" type="ORF">FJT64_013736</name>
</gene>
<evidence type="ECO:0000313" key="18">
    <source>
        <dbReference type="Proteomes" id="UP000440578"/>
    </source>
</evidence>
<dbReference type="PANTHER" id="PTHR11675">
    <property type="entry name" value="N-ACETYLGALACTOSAMINYLTRANSFERASE"/>
    <property type="match status" value="1"/>
</dbReference>
<dbReference type="GO" id="GO:0000139">
    <property type="term" value="C:Golgi membrane"/>
    <property type="evidence" value="ECO:0007669"/>
    <property type="project" value="UniProtKB-SubCell"/>
</dbReference>
<evidence type="ECO:0000256" key="10">
    <source>
        <dbReference type="ARBA" id="ARBA00023157"/>
    </source>
</evidence>
<keyword evidence="6" id="KW-0735">Signal-anchor</keyword>
<dbReference type="CDD" id="cd02510">
    <property type="entry name" value="pp-GalNAc-T"/>
    <property type="match status" value="1"/>
</dbReference>
<dbReference type="InterPro" id="IPR035992">
    <property type="entry name" value="Ricin_B-like_lectins"/>
</dbReference>
<evidence type="ECO:0000256" key="2">
    <source>
        <dbReference type="ARBA" id="ARBA00004323"/>
    </source>
</evidence>
<dbReference type="Pfam" id="PF00652">
    <property type="entry name" value="Ricin_B_lectin"/>
    <property type="match status" value="1"/>
</dbReference>
<dbReference type="OrthoDB" id="9982049at2759"/>
<dbReference type="SMART" id="SM00458">
    <property type="entry name" value="RICIN"/>
    <property type="match status" value="1"/>
</dbReference>
<keyword evidence="8 13" id="KW-0333">Golgi apparatus</keyword>
<feature type="compositionally biased region" description="Polar residues" evidence="14">
    <location>
        <begin position="71"/>
        <end position="86"/>
    </location>
</feature>
<evidence type="ECO:0000256" key="6">
    <source>
        <dbReference type="ARBA" id="ARBA00022968"/>
    </source>
</evidence>
<dbReference type="EMBL" id="VIIS01001637">
    <property type="protein sequence ID" value="KAF0295093.1"/>
    <property type="molecule type" value="Genomic_DNA"/>
</dbReference>
<dbReference type="PROSITE" id="PS50231">
    <property type="entry name" value="RICIN_B_LECTIN"/>
    <property type="match status" value="1"/>
</dbReference>
<feature type="region of interest" description="Disordered" evidence="14">
    <location>
        <begin position="1"/>
        <end position="22"/>
    </location>
</feature>
<comment type="similarity">
    <text evidence="3 13">Belongs to the glycosyltransferase 2 family. GalNAc-T subfamily.</text>
</comment>
<evidence type="ECO:0000256" key="8">
    <source>
        <dbReference type="ARBA" id="ARBA00023034"/>
    </source>
</evidence>
<keyword evidence="11" id="KW-0325">Glycoprotein</keyword>
<keyword evidence="5 13" id="KW-0430">Lectin</keyword>
<dbReference type="GO" id="GO:0006493">
    <property type="term" value="P:protein O-linked glycosylation"/>
    <property type="evidence" value="ECO:0007669"/>
    <property type="project" value="TreeGrafter"/>
</dbReference>
<feature type="transmembrane region" description="Helical" evidence="13">
    <location>
        <begin position="43"/>
        <end position="63"/>
    </location>
</feature>
<organism evidence="16 18">
    <name type="scientific">Amphibalanus amphitrite</name>
    <name type="common">Striped barnacle</name>
    <name type="synonym">Balanus amphitrite</name>
    <dbReference type="NCBI Taxonomy" id="1232801"/>
    <lineage>
        <taxon>Eukaryota</taxon>
        <taxon>Metazoa</taxon>
        <taxon>Ecdysozoa</taxon>
        <taxon>Arthropoda</taxon>
        <taxon>Crustacea</taxon>
        <taxon>Multicrustacea</taxon>
        <taxon>Cirripedia</taxon>
        <taxon>Thoracica</taxon>
        <taxon>Thoracicalcarea</taxon>
        <taxon>Balanomorpha</taxon>
        <taxon>Balanoidea</taxon>
        <taxon>Balanidae</taxon>
        <taxon>Amphibalaninae</taxon>
        <taxon>Amphibalanus</taxon>
    </lineage>
</organism>
<dbReference type="EC" id="2.4.1.-" evidence="13"/>
<dbReference type="SUPFAM" id="SSF53448">
    <property type="entry name" value="Nucleotide-diphospho-sugar transferases"/>
    <property type="match status" value="1"/>
</dbReference>
<feature type="compositionally biased region" description="Basic residues" evidence="14">
    <location>
        <begin position="8"/>
        <end position="22"/>
    </location>
</feature>
<evidence type="ECO:0000256" key="9">
    <source>
        <dbReference type="ARBA" id="ARBA00023136"/>
    </source>
</evidence>
<dbReference type="Pfam" id="PF00535">
    <property type="entry name" value="Glycos_transf_2"/>
    <property type="match status" value="1"/>
</dbReference>
<feature type="compositionally biased region" description="Basic and acidic residues" evidence="14">
    <location>
        <begin position="87"/>
        <end position="123"/>
    </location>
</feature>
<reference evidence="16 18" key="1">
    <citation type="submission" date="2019-07" db="EMBL/GenBank/DDBJ databases">
        <title>Draft genome assembly of a fouling barnacle, Amphibalanus amphitrite (Darwin, 1854): The first reference genome for Thecostraca.</title>
        <authorList>
            <person name="Kim W."/>
        </authorList>
    </citation>
    <scope>NUCLEOTIDE SEQUENCE [LARGE SCALE GENOMIC DNA]</scope>
    <source>
        <strain evidence="16">SNU_AA5</strain>
        <tissue evidence="16">Soma without cirri and trophi</tissue>
    </source>
</reference>
<dbReference type="FunFam" id="3.90.550.10:FF:000053">
    <property type="entry name" value="Polypeptide N-acetylgalactosaminyltransferase"/>
    <property type="match status" value="1"/>
</dbReference>
<evidence type="ECO:0000256" key="14">
    <source>
        <dbReference type="SAM" id="MobiDB-lite"/>
    </source>
</evidence>